<proteinExistence type="inferred from homology"/>
<name>A0A396Z5C5_9LEPT</name>
<reference evidence="4" key="1">
    <citation type="submission" date="2018-05" db="EMBL/GenBank/DDBJ databases">
        <title>Leptospira yasudae sp. nov. and Leptospira stimsonii sp. nov., two pathogenic species of the genus Leptospira isolated from environmental sources.</title>
        <authorList>
            <person name="Casanovas-Massana A."/>
            <person name="Hamond C."/>
            <person name="Santos L.A."/>
            <person name="Hacker K.P."/>
            <person name="Balassiano I."/>
            <person name="Medeiros M.A."/>
            <person name="Reis M.G."/>
            <person name="Ko A.I."/>
            <person name="Wunder E.A."/>
        </authorList>
    </citation>
    <scope>NUCLEOTIDE SEQUENCE [LARGE SCALE GENOMIC DNA]</scope>
    <source>
        <strain evidence="4">Yale</strain>
    </source>
</reference>
<dbReference type="Proteomes" id="UP000265798">
    <property type="component" value="Unassembled WGS sequence"/>
</dbReference>
<dbReference type="SUPFAM" id="SSF55961">
    <property type="entry name" value="Bet v1-like"/>
    <property type="match status" value="1"/>
</dbReference>
<comment type="similarity">
    <text evidence="1">Belongs to the AHA1 family.</text>
</comment>
<dbReference type="RefSeq" id="WP_118969502.1">
    <property type="nucleotide sequence ID" value="NZ_QHCT01000004.1"/>
</dbReference>
<dbReference type="Gene3D" id="3.30.530.20">
    <property type="match status" value="1"/>
</dbReference>
<protein>
    <submittedName>
        <fullName evidence="3">Polyketide cyclase</fullName>
    </submittedName>
</protein>
<dbReference type="AlphaFoldDB" id="A0A396Z5C5"/>
<dbReference type="EMBL" id="QHCT01000004">
    <property type="protein sequence ID" value="RHX89343.1"/>
    <property type="molecule type" value="Genomic_DNA"/>
</dbReference>
<sequence length="157" mass="18187">MKKPSFVYVTYIESTPEKVWRALIDTEITHQYWVDPFSDKPAHVNVSDWEPGSEWRHERVDEAKTIDIKGKVVESIPPRRLVLSWARPSEMEEESKHSRVTFDIEPYGKGLVRLIVTHEDLDDQMYAGISKGWPMVLSNLKTFLESGRALSQQTNTI</sequence>
<evidence type="ECO:0000313" key="4">
    <source>
        <dbReference type="Proteomes" id="UP000265798"/>
    </source>
</evidence>
<comment type="caution">
    <text evidence="3">The sequence shown here is derived from an EMBL/GenBank/DDBJ whole genome shotgun (WGS) entry which is preliminary data.</text>
</comment>
<organism evidence="3 4">
    <name type="scientific">Leptospira stimsonii</name>
    <dbReference type="NCBI Taxonomy" id="2202203"/>
    <lineage>
        <taxon>Bacteria</taxon>
        <taxon>Pseudomonadati</taxon>
        <taxon>Spirochaetota</taxon>
        <taxon>Spirochaetia</taxon>
        <taxon>Leptospirales</taxon>
        <taxon>Leptospiraceae</taxon>
        <taxon>Leptospira</taxon>
    </lineage>
</organism>
<evidence type="ECO:0000313" key="3">
    <source>
        <dbReference type="EMBL" id="RHX89343.1"/>
    </source>
</evidence>
<evidence type="ECO:0000259" key="2">
    <source>
        <dbReference type="Pfam" id="PF08327"/>
    </source>
</evidence>
<evidence type="ECO:0000256" key="1">
    <source>
        <dbReference type="ARBA" id="ARBA00006817"/>
    </source>
</evidence>
<dbReference type="InterPro" id="IPR013538">
    <property type="entry name" value="ASHA1/2-like_C"/>
</dbReference>
<gene>
    <name evidence="3" type="ORF">DLM75_16040</name>
</gene>
<dbReference type="Pfam" id="PF08327">
    <property type="entry name" value="AHSA1"/>
    <property type="match status" value="1"/>
</dbReference>
<dbReference type="CDD" id="cd08893">
    <property type="entry name" value="SRPBCC_CalC_Aha1-like_GntR-HTH"/>
    <property type="match status" value="1"/>
</dbReference>
<feature type="domain" description="Activator of Hsp90 ATPase homologue 1/2-like C-terminal" evidence="2">
    <location>
        <begin position="15"/>
        <end position="145"/>
    </location>
</feature>
<dbReference type="OrthoDB" id="9800600at2"/>
<accession>A0A396Z5C5</accession>
<dbReference type="InterPro" id="IPR023393">
    <property type="entry name" value="START-like_dom_sf"/>
</dbReference>